<dbReference type="OrthoDB" id="10020793at2759"/>
<keyword evidence="2" id="KW-0479">Metal-binding</keyword>
<evidence type="ECO:0000256" key="2">
    <source>
        <dbReference type="RuleBase" id="RU367113"/>
    </source>
</evidence>
<keyword evidence="2" id="KW-0378">Hydrolase</keyword>
<proteinExistence type="inferred from homology"/>
<keyword evidence="5" id="KW-1185">Reference proteome</keyword>
<dbReference type="EMBL" id="VIIS01001413">
    <property type="protein sequence ID" value="KAF0298704.1"/>
    <property type="molecule type" value="Genomic_DNA"/>
</dbReference>
<keyword evidence="2" id="KW-0540">Nuclease</keyword>
<evidence type="ECO:0000313" key="4">
    <source>
        <dbReference type="EMBL" id="KAF0298704.1"/>
    </source>
</evidence>
<comment type="function">
    <text evidence="2">Decapping enzyme for NAD-capped RNAs: specifically hydrolyzes the nicotinamide adenine dinucleotide (NAD) cap from a subset of RNAs by removing the entire NAD moiety from the 5'-end of an NAD-capped RNA.</text>
</comment>
<sequence length="409" mass="47634">MESCLPTSGEKYDGHFPFFRQPTKVGEFSLDEKRDFHHNNCQKKYISWPLKRPLDDGQSVDVHFDLNLLLDRAVRKDDSQLDERLDNLLKWILKNQEKFKLQDRKASFNSLSTDFVCYRGLITKLMATPYENREPWIICATKWRGTIYLCAFDTEQKIADRQRETPRQKAMSSWGYKFEQYMMSDSPGAAPDPHTPAVESAEFCCVLRSRLGRHSVVYGAEVDGVDPHREDSDGLSMAQFVELKTSREVETPRQRNSLQRFKMLKWWAQSFLVGIERVVVGFRDDDGTVHRLHAYATKQLPKEQVRNQHQAAAERTGSLVQEASGEKLFAQQLPKQQDFWSPSVCMNFAAAFLAWAAEQVTDDDPRAVWRFEFEPRRRRVTCQSLGRTERYRILPDWYTENVFRPGPDA</sequence>
<evidence type="ECO:0000313" key="5">
    <source>
        <dbReference type="Proteomes" id="UP000440578"/>
    </source>
</evidence>
<dbReference type="GO" id="GO:0004518">
    <property type="term" value="F:nuclease activity"/>
    <property type="evidence" value="ECO:0007669"/>
    <property type="project" value="UniProtKB-KW"/>
</dbReference>
<dbReference type="GO" id="GO:0046872">
    <property type="term" value="F:metal ion binding"/>
    <property type="evidence" value="ECO:0007669"/>
    <property type="project" value="UniProtKB-KW"/>
</dbReference>
<reference evidence="4 5" key="1">
    <citation type="submission" date="2019-07" db="EMBL/GenBank/DDBJ databases">
        <title>Draft genome assembly of a fouling barnacle, Amphibalanus amphitrite (Darwin, 1854): The first reference genome for Thecostraca.</title>
        <authorList>
            <person name="Kim W."/>
        </authorList>
    </citation>
    <scope>NUCLEOTIDE SEQUENCE [LARGE SCALE GENOMIC DNA]</scope>
    <source>
        <strain evidence="4">SNU_AA5</strain>
        <tissue evidence="4">Soma without cirri and trophi</tissue>
    </source>
</reference>
<dbReference type="Pfam" id="PF08652">
    <property type="entry name" value="RAI1"/>
    <property type="match status" value="1"/>
</dbReference>
<dbReference type="GO" id="GO:0000956">
    <property type="term" value="P:nuclear-transcribed mRNA catabolic process"/>
    <property type="evidence" value="ECO:0007669"/>
    <property type="project" value="TreeGrafter"/>
</dbReference>
<dbReference type="InterPro" id="IPR039039">
    <property type="entry name" value="RAI1-like_fam"/>
</dbReference>
<evidence type="ECO:0000256" key="1">
    <source>
        <dbReference type="ARBA" id="ARBA00006562"/>
    </source>
</evidence>
<comment type="caution">
    <text evidence="4">The sequence shown here is derived from an EMBL/GenBank/DDBJ whole genome shotgun (WGS) entry which is preliminary data.</text>
</comment>
<comment type="subcellular location">
    <subcellularLocation>
        <location evidence="2">Nucleus</location>
    </subcellularLocation>
</comment>
<dbReference type="GO" id="GO:0005634">
    <property type="term" value="C:nucleus"/>
    <property type="evidence" value="ECO:0007669"/>
    <property type="project" value="UniProtKB-SubCell"/>
</dbReference>
<dbReference type="GO" id="GO:0110155">
    <property type="term" value="P:NAD-cap decapping"/>
    <property type="evidence" value="ECO:0007669"/>
    <property type="project" value="TreeGrafter"/>
</dbReference>
<dbReference type="GO" id="GO:0000166">
    <property type="term" value="F:nucleotide binding"/>
    <property type="evidence" value="ECO:0007669"/>
    <property type="project" value="UniProtKB-KW"/>
</dbReference>
<dbReference type="GO" id="GO:0003723">
    <property type="term" value="F:RNA binding"/>
    <property type="evidence" value="ECO:0007669"/>
    <property type="project" value="UniProtKB-KW"/>
</dbReference>
<organism evidence="4 5">
    <name type="scientific">Amphibalanus amphitrite</name>
    <name type="common">Striped barnacle</name>
    <name type="synonym">Balanus amphitrite</name>
    <dbReference type="NCBI Taxonomy" id="1232801"/>
    <lineage>
        <taxon>Eukaryota</taxon>
        <taxon>Metazoa</taxon>
        <taxon>Ecdysozoa</taxon>
        <taxon>Arthropoda</taxon>
        <taxon>Crustacea</taxon>
        <taxon>Multicrustacea</taxon>
        <taxon>Cirripedia</taxon>
        <taxon>Thoracica</taxon>
        <taxon>Thoracicalcarea</taxon>
        <taxon>Balanomorpha</taxon>
        <taxon>Balanoidea</taxon>
        <taxon>Balanidae</taxon>
        <taxon>Amphibalaninae</taxon>
        <taxon>Amphibalanus</taxon>
    </lineage>
</organism>
<dbReference type="Proteomes" id="UP000440578">
    <property type="component" value="Unassembled WGS sequence"/>
</dbReference>
<dbReference type="AlphaFoldDB" id="A0A6A4W4J7"/>
<comment type="cofactor">
    <cofactor evidence="2">
        <name>a divalent metal cation</name>
        <dbReference type="ChEBI" id="CHEBI:60240"/>
    </cofactor>
</comment>
<dbReference type="EC" id="3.6.1.-" evidence="2"/>
<dbReference type="GO" id="GO:0034353">
    <property type="term" value="F:mRNA 5'-diphosphatase activity"/>
    <property type="evidence" value="ECO:0007669"/>
    <property type="project" value="TreeGrafter"/>
</dbReference>
<feature type="domain" description="RAI1-like" evidence="3">
    <location>
        <begin position="20"/>
        <end position="398"/>
    </location>
</feature>
<dbReference type="PANTHER" id="PTHR12395">
    <property type="entry name" value="DOM-3 RELATED"/>
    <property type="match status" value="1"/>
</dbReference>
<evidence type="ECO:0000259" key="3">
    <source>
        <dbReference type="Pfam" id="PF08652"/>
    </source>
</evidence>
<accession>A0A6A4W4J7</accession>
<dbReference type="GO" id="GO:0005829">
    <property type="term" value="C:cytosol"/>
    <property type="evidence" value="ECO:0007669"/>
    <property type="project" value="TreeGrafter"/>
</dbReference>
<keyword evidence="2" id="KW-0539">Nucleus</keyword>
<protein>
    <recommendedName>
        <fullName evidence="2">Decapping nuclease</fullName>
        <ecNumber evidence="2">3.6.1.-</ecNumber>
    </recommendedName>
</protein>
<keyword evidence="2" id="KW-0547">Nucleotide-binding</keyword>
<gene>
    <name evidence="4" type="primary">DXO_1</name>
    <name evidence="4" type="ORF">FJT64_003936</name>
</gene>
<dbReference type="InterPro" id="IPR013961">
    <property type="entry name" value="RAI1"/>
</dbReference>
<name>A0A6A4W4J7_AMPAM</name>
<dbReference type="PANTHER" id="PTHR12395:SF9">
    <property type="entry name" value="DECAPPING AND EXORIBONUCLEASE PROTEIN"/>
    <property type="match status" value="1"/>
</dbReference>
<keyword evidence="2" id="KW-0694">RNA-binding</keyword>
<comment type="similarity">
    <text evidence="1 2">Belongs to the DXO/Dom3Z family.</text>
</comment>